<evidence type="ECO:0000256" key="8">
    <source>
        <dbReference type="ARBA" id="ARBA00023136"/>
    </source>
</evidence>
<keyword evidence="3" id="KW-0813">Transport</keyword>
<comment type="similarity">
    <text evidence="2">Belongs to the SYS1 family.</text>
</comment>
<evidence type="ECO:0000256" key="6">
    <source>
        <dbReference type="ARBA" id="ARBA00022989"/>
    </source>
</evidence>
<organism evidence="10 11">
    <name type="scientific">Armadillidium nasatum</name>
    <dbReference type="NCBI Taxonomy" id="96803"/>
    <lineage>
        <taxon>Eukaryota</taxon>
        <taxon>Metazoa</taxon>
        <taxon>Ecdysozoa</taxon>
        <taxon>Arthropoda</taxon>
        <taxon>Crustacea</taxon>
        <taxon>Multicrustacea</taxon>
        <taxon>Malacostraca</taxon>
        <taxon>Eumalacostraca</taxon>
        <taxon>Peracarida</taxon>
        <taxon>Isopoda</taxon>
        <taxon>Oniscidea</taxon>
        <taxon>Crinocheta</taxon>
        <taxon>Armadillidiidae</taxon>
        <taxon>Armadillidium</taxon>
    </lineage>
</organism>
<name>A0A5N5TNF9_9CRUS</name>
<keyword evidence="6 9" id="KW-1133">Transmembrane helix</keyword>
<evidence type="ECO:0000256" key="1">
    <source>
        <dbReference type="ARBA" id="ARBA00004653"/>
    </source>
</evidence>
<dbReference type="GO" id="GO:0000139">
    <property type="term" value="C:Golgi membrane"/>
    <property type="evidence" value="ECO:0007669"/>
    <property type="project" value="UniProtKB-SubCell"/>
</dbReference>
<dbReference type="PANTHER" id="PTHR12952:SF0">
    <property type="entry name" value="PROTEIN SYS1 HOMOLOG"/>
    <property type="match status" value="1"/>
</dbReference>
<dbReference type="InterPro" id="IPR019185">
    <property type="entry name" value="Integral_membrane_SYS1-rel"/>
</dbReference>
<keyword evidence="4 9" id="KW-0812">Transmembrane</keyword>
<gene>
    <name evidence="10" type="primary">sys1</name>
    <name evidence="10" type="ORF">Anas_01532</name>
</gene>
<dbReference type="Proteomes" id="UP000326759">
    <property type="component" value="Unassembled WGS sequence"/>
</dbReference>
<comment type="caution">
    <text evidence="10">The sequence shown here is derived from an EMBL/GenBank/DDBJ whole genome shotgun (WGS) entry which is preliminary data.</text>
</comment>
<dbReference type="OrthoDB" id="542931at2759"/>
<proteinExistence type="inferred from homology"/>
<dbReference type="AlphaFoldDB" id="A0A5N5TNF9"/>
<dbReference type="EMBL" id="SEYY01000256">
    <property type="protein sequence ID" value="KAB7507714.1"/>
    <property type="molecule type" value="Genomic_DNA"/>
</dbReference>
<protein>
    <submittedName>
        <fullName evidence="10">Protein SYS1-like protein</fullName>
    </submittedName>
</protein>
<dbReference type="GO" id="GO:0034067">
    <property type="term" value="P:protein localization to Golgi apparatus"/>
    <property type="evidence" value="ECO:0007669"/>
    <property type="project" value="TreeGrafter"/>
</dbReference>
<keyword evidence="11" id="KW-1185">Reference proteome</keyword>
<evidence type="ECO:0000256" key="5">
    <source>
        <dbReference type="ARBA" id="ARBA00022927"/>
    </source>
</evidence>
<evidence type="ECO:0000256" key="7">
    <source>
        <dbReference type="ARBA" id="ARBA00023034"/>
    </source>
</evidence>
<keyword evidence="5" id="KW-0653">Protein transport</keyword>
<sequence>MSGSFRYKIWDPPLIISQILTMQAIYYIGLGLWIAILDIFTGHHRSLDSIFKYQEIQFKENQGRAIMLFRVMESCTTNETVFRFYCDCPRPALMWLLDLYGLPAVATLHLAPPHSHDNFDVCSRRIFVYEDRNA</sequence>
<dbReference type="GO" id="GO:0043001">
    <property type="term" value="P:Golgi to plasma membrane protein transport"/>
    <property type="evidence" value="ECO:0007669"/>
    <property type="project" value="TreeGrafter"/>
</dbReference>
<feature type="transmembrane region" description="Helical" evidence="9">
    <location>
        <begin position="20"/>
        <end position="40"/>
    </location>
</feature>
<evidence type="ECO:0000313" key="11">
    <source>
        <dbReference type="Proteomes" id="UP000326759"/>
    </source>
</evidence>
<dbReference type="PANTHER" id="PTHR12952">
    <property type="entry name" value="SYS1"/>
    <property type="match status" value="1"/>
</dbReference>
<reference evidence="10 11" key="1">
    <citation type="journal article" date="2019" name="PLoS Biol.">
        <title>Sex chromosomes control vertical transmission of feminizing Wolbachia symbionts in an isopod.</title>
        <authorList>
            <person name="Becking T."/>
            <person name="Chebbi M.A."/>
            <person name="Giraud I."/>
            <person name="Moumen B."/>
            <person name="Laverre T."/>
            <person name="Caubet Y."/>
            <person name="Peccoud J."/>
            <person name="Gilbert C."/>
            <person name="Cordaux R."/>
        </authorList>
    </citation>
    <scope>NUCLEOTIDE SEQUENCE [LARGE SCALE GENOMIC DNA]</scope>
    <source>
        <strain evidence="10">ANa2</strain>
        <tissue evidence="10">Whole body excluding digestive tract and cuticle</tissue>
    </source>
</reference>
<dbReference type="GO" id="GO:0005829">
    <property type="term" value="C:cytosol"/>
    <property type="evidence" value="ECO:0007669"/>
    <property type="project" value="GOC"/>
</dbReference>
<keyword evidence="7" id="KW-0333">Golgi apparatus</keyword>
<evidence type="ECO:0000256" key="4">
    <source>
        <dbReference type="ARBA" id="ARBA00022692"/>
    </source>
</evidence>
<evidence type="ECO:0000256" key="9">
    <source>
        <dbReference type="SAM" id="Phobius"/>
    </source>
</evidence>
<accession>A0A5N5TNF9</accession>
<dbReference type="GO" id="GO:0005802">
    <property type="term" value="C:trans-Golgi network"/>
    <property type="evidence" value="ECO:0007669"/>
    <property type="project" value="TreeGrafter"/>
</dbReference>
<evidence type="ECO:0000256" key="2">
    <source>
        <dbReference type="ARBA" id="ARBA00008160"/>
    </source>
</evidence>
<dbReference type="GO" id="GO:0006895">
    <property type="term" value="P:Golgi to endosome transport"/>
    <property type="evidence" value="ECO:0007669"/>
    <property type="project" value="TreeGrafter"/>
</dbReference>
<comment type="subcellular location">
    <subcellularLocation>
        <location evidence="1">Golgi apparatus membrane</location>
        <topology evidence="1">Multi-pass membrane protein</topology>
    </subcellularLocation>
</comment>
<evidence type="ECO:0000256" key="3">
    <source>
        <dbReference type="ARBA" id="ARBA00022448"/>
    </source>
</evidence>
<dbReference type="Pfam" id="PF09801">
    <property type="entry name" value="SYS1"/>
    <property type="match status" value="1"/>
</dbReference>
<evidence type="ECO:0000313" key="10">
    <source>
        <dbReference type="EMBL" id="KAB7507714.1"/>
    </source>
</evidence>
<keyword evidence="8 9" id="KW-0472">Membrane</keyword>